<dbReference type="PANTHER" id="PTHR46112">
    <property type="entry name" value="AMINOPEPTIDASE"/>
    <property type="match status" value="1"/>
</dbReference>
<evidence type="ECO:0000259" key="3">
    <source>
        <dbReference type="Pfam" id="PF00557"/>
    </source>
</evidence>
<dbReference type="GO" id="GO:0008235">
    <property type="term" value="F:metalloexopeptidase activity"/>
    <property type="evidence" value="ECO:0007669"/>
    <property type="project" value="UniProtKB-ARBA"/>
</dbReference>
<dbReference type="AlphaFoldDB" id="A0A1F7Y4C4"/>
<dbReference type="InterPro" id="IPR000587">
    <property type="entry name" value="Creatinase_N"/>
</dbReference>
<gene>
    <name evidence="5" type="ORF">A2714_00105</name>
</gene>
<feature type="domain" description="Creatinase N-terminal" evidence="4">
    <location>
        <begin position="6"/>
        <end position="137"/>
    </location>
</feature>
<dbReference type="InterPro" id="IPR001131">
    <property type="entry name" value="Peptidase_M24B_aminopep-P_CS"/>
</dbReference>
<dbReference type="PRINTS" id="PR00599">
    <property type="entry name" value="MAPEPTIDASE"/>
</dbReference>
<dbReference type="SUPFAM" id="SSF55920">
    <property type="entry name" value="Creatinase/aminopeptidase"/>
    <property type="match status" value="1"/>
</dbReference>
<dbReference type="InterPro" id="IPR036005">
    <property type="entry name" value="Creatinase/aminopeptidase-like"/>
</dbReference>
<dbReference type="SUPFAM" id="SSF53092">
    <property type="entry name" value="Creatinase/prolidase N-terminal domain"/>
    <property type="match status" value="1"/>
</dbReference>
<evidence type="ECO:0000313" key="5">
    <source>
        <dbReference type="EMBL" id="OGM21508.1"/>
    </source>
</evidence>
<dbReference type="Pfam" id="PF00557">
    <property type="entry name" value="Peptidase_M24"/>
    <property type="match status" value="1"/>
</dbReference>
<accession>A0A1F7Y4C4</accession>
<dbReference type="InterPro" id="IPR050659">
    <property type="entry name" value="Peptidase_M24B"/>
</dbReference>
<evidence type="ECO:0000256" key="2">
    <source>
        <dbReference type="ARBA" id="ARBA00022801"/>
    </source>
</evidence>
<reference evidence="5 6" key="1">
    <citation type="journal article" date="2016" name="Nat. Commun.">
        <title>Thousands of microbial genomes shed light on interconnected biogeochemical processes in an aquifer system.</title>
        <authorList>
            <person name="Anantharaman K."/>
            <person name="Brown C.T."/>
            <person name="Hug L.A."/>
            <person name="Sharon I."/>
            <person name="Castelle C.J."/>
            <person name="Probst A.J."/>
            <person name="Thomas B.C."/>
            <person name="Singh A."/>
            <person name="Wilkins M.J."/>
            <person name="Karaoz U."/>
            <person name="Brodie E.L."/>
            <person name="Williams K.H."/>
            <person name="Hubbard S.S."/>
            <person name="Banfield J.F."/>
        </authorList>
    </citation>
    <scope>NUCLEOTIDE SEQUENCE [LARGE SCALE GENOMIC DNA]</scope>
</reference>
<evidence type="ECO:0000259" key="4">
    <source>
        <dbReference type="Pfam" id="PF01321"/>
    </source>
</evidence>
<proteinExistence type="predicted"/>
<dbReference type="PROSITE" id="PS00491">
    <property type="entry name" value="PROLINE_PEPTIDASE"/>
    <property type="match status" value="1"/>
</dbReference>
<dbReference type="InterPro" id="IPR001714">
    <property type="entry name" value="Pept_M24_MAP"/>
</dbReference>
<dbReference type="PANTHER" id="PTHR46112:SF2">
    <property type="entry name" value="XAA-PRO AMINOPEPTIDASE P-RELATED"/>
    <property type="match status" value="1"/>
</dbReference>
<dbReference type="GO" id="GO:0046872">
    <property type="term" value="F:metal ion binding"/>
    <property type="evidence" value="ECO:0007669"/>
    <property type="project" value="UniProtKB-KW"/>
</dbReference>
<name>A0A1F7Y4C4_9BACT</name>
<keyword evidence="1" id="KW-0479">Metal-binding</keyword>
<protein>
    <recommendedName>
        <fullName evidence="7">Peptidase M24</fullName>
    </recommendedName>
</protein>
<evidence type="ECO:0008006" key="7">
    <source>
        <dbReference type="Google" id="ProtNLM"/>
    </source>
</evidence>
<dbReference type="Proteomes" id="UP000178419">
    <property type="component" value="Unassembled WGS sequence"/>
</dbReference>
<evidence type="ECO:0000256" key="1">
    <source>
        <dbReference type="ARBA" id="ARBA00022723"/>
    </source>
</evidence>
<dbReference type="Gene3D" id="3.40.350.10">
    <property type="entry name" value="Creatinase/prolidase N-terminal domain"/>
    <property type="match status" value="1"/>
</dbReference>
<sequence length="364" mass="41224">MDYLKRLSLLRDQLNENNLDSLFISNPFNIYYLTGFKGVSETEREVTSLVDSNGIKISVPKLYQEEALRLSKVNFFEVVISEERDNLFNIPSRPLSRNEKIGFEADDLKFSELEKLKKTSNARYIPTYNLVEGLRIVKDKEELTLVKRVVKTTDNSFTQIKNEIKIGMTEKQIANRILEIMENFGSDGYAFEPIVASGSNSSLPHYVSQNIPIKEGILLIDAGAKYNGYNGDLTRTFFLGSPSEKFVKTYNLISKAQEAALKTIKPGIKEEEPYKKTVEVFGIQSKYFIHGLGHGIGLEVHETPYLRKGKTDLLKEGMLITVEPGLYYPGWGGIRVEDYVVVTKNGCEVLSKTPKSHEDIIIKI</sequence>
<dbReference type="GO" id="GO:0004177">
    <property type="term" value="F:aminopeptidase activity"/>
    <property type="evidence" value="ECO:0007669"/>
    <property type="project" value="UniProtKB-ARBA"/>
</dbReference>
<dbReference type="InterPro" id="IPR029149">
    <property type="entry name" value="Creatin/AminoP/Spt16_N"/>
</dbReference>
<keyword evidence="2" id="KW-0378">Hydrolase</keyword>
<evidence type="ECO:0000313" key="6">
    <source>
        <dbReference type="Proteomes" id="UP000178419"/>
    </source>
</evidence>
<dbReference type="Pfam" id="PF01321">
    <property type="entry name" value="Creatinase_N"/>
    <property type="match status" value="1"/>
</dbReference>
<dbReference type="InterPro" id="IPR000994">
    <property type="entry name" value="Pept_M24"/>
</dbReference>
<dbReference type="EMBL" id="MGGE01000014">
    <property type="protein sequence ID" value="OGM21508.1"/>
    <property type="molecule type" value="Genomic_DNA"/>
</dbReference>
<comment type="caution">
    <text evidence="5">The sequence shown here is derived from an EMBL/GenBank/DDBJ whole genome shotgun (WGS) entry which is preliminary data.</text>
</comment>
<feature type="domain" description="Peptidase M24" evidence="3">
    <location>
        <begin position="146"/>
        <end position="344"/>
    </location>
</feature>
<organism evidence="5 6">
    <name type="scientific">Candidatus Woesebacteria bacterium RIFCSPHIGHO2_01_FULL_38_9</name>
    <dbReference type="NCBI Taxonomy" id="1802492"/>
    <lineage>
        <taxon>Bacteria</taxon>
        <taxon>Candidatus Woeseibacteriota</taxon>
    </lineage>
</organism>
<dbReference type="Gene3D" id="3.90.230.10">
    <property type="entry name" value="Creatinase/methionine aminopeptidase superfamily"/>
    <property type="match status" value="1"/>
</dbReference>